<reference evidence="4" key="1">
    <citation type="submission" date="2022-11" db="EMBL/GenBank/DDBJ databases">
        <authorList>
            <person name="Hyden B.L."/>
            <person name="Feng K."/>
            <person name="Yates T."/>
            <person name="Jawdy S."/>
            <person name="Smart L.B."/>
            <person name="Muchero W."/>
        </authorList>
    </citation>
    <scope>NUCLEOTIDE SEQUENCE</scope>
    <source>
        <tissue evidence="4">Shoot tip</tissue>
    </source>
</reference>
<dbReference type="SUPFAM" id="SSF52540">
    <property type="entry name" value="P-loop containing nucleoside triphosphate hydrolases"/>
    <property type="match status" value="1"/>
</dbReference>
<dbReference type="PROSITE" id="PS51903">
    <property type="entry name" value="CLP_R"/>
    <property type="match status" value="1"/>
</dbReference>
<dbReference type="Pfam" id="PF07724">
    <property type="entry name" value="AAA_2"/>
    <property type="match status" value="1"/>
</dbReference>
<dbReference type="PANTHER" id="PTHR43572">
    <property type="entry name" value="CHAPERONE PROTEIN CLPD, CHLOROPLASTIC"/>
    <property type="match status" value="1"/>
</dbReference>
<dbReference type="EMBL" id="JAPFFK010000018">
    <property type="protein sequence ID" value="KAJ6691933.1"/>
    <property type="molecule type" value="Genomic_DNA"/>
</dbReference>
<dbReference type="InterPro" id="IPR003959">
    <property type="entry name" value="ATPase_AAA_core"/>
</dbReference>
<comment type="caution">
    <text evidence="4">The sequence shown here is derived from an EMBL/GenBank/DDBJ whole genome shotgun (WGS) entry which is preliminary data.</text>
</comment>
<organism evidence="4 5">
    <name type="scientific">Salix purpurea</name>
    <name type="common">Purple osier willow</name>
    <dbReference type="NCBI Taxonomy" id="77065"/>
    <lineage>
        <taxon>Eukaryota</taxon>
        <taxon>Viridiplantae</taxon>
        <taxon>Streptophyta</taxon>
        <taxon>Embryophyta</taxon>
        <taxon>Tracheophyta</taxon>
        <taxon>Spermatophyta</taxon>
        <taxon>Magnoliopsida</taxon>
        <taxon>eudicotyledons</taxon>
        <taxon>Gunneridae</taxon>
        <taxon>Pentapetalae</taxon>
        <taxon>rosids</taxon>
        <taxon>fabids</taxon>
        <taxon>Malpighiales</taxon>
        <taxon>Salicaceae</taxon>
        <taxon>Saliceae</taxon>
        <taxon>Salix</taxon>
    </lineage>
</organism>
<dbReference type="SUPFAM" id="SSF81923">
    <property type="entry name" value="Double Clp-N motif"/>
    <property type="match status" value="1"/>
</dbReference>
<accession>A0A9Q0PPD5</accession>
<dbReference type="Pfam" id="PF02861">
    <property type="entry name" value="Clp_N"/>
    <property type="match status" value="1"/>
</dbReference>
<dbReference type="GO" id="GO:0016887">
    <property type="term" value="F:ATP hydrolysis activity"/>
    <property type="evidence" value="ECO:0007669"/>
    <property type="project" value="InterPro"/>
</dbReference>
<evidence type="ECO:0000259" key="3">
    <source>
        <dbReference type="PROSITE" id="PS51903"/>
    </source>
</evidence>
<dbReference type="OrthoDB" id="1723324at2759"/>
<dbReference type="InterPro" id="IPR036628">
    <property type="entry name" value="Clp_N_dom_sf"/>
</dbReference>
<dbReference type="InterPro" id="IPR001270">
    <property type="entry name" value="ClpA/B"/>
</dbReference>
<dbReference type="InterPro" id="IPR004176">
    <property type="entry name" value="Clp_R_N"/>
</dbReference>
<proteinExistence type="predicted"/>
<sequence>MPTPVSVARQCLTDEAARALDEAVAVARRRSHSQTTSLHAVSALLALPDSTLKSACSRATTRAYSARRQFHVLDLCVGVSLDRLPSSKTLEEDPPISNSLMAAIKRSQANQRRHPDNFHMHQIHCNQQAASVLKVEMKHFILSILDDPIVSRVFGEAGFRSSDIKMAIVQPPVIQTSRFSRAGCAPVFLCNLPGSNSTVPGRPPGFSFPFSSGLDDDVGDEDVCRRIGEALVRREGKGRNLLLVGVYAGNALKGFVESVNKDNKGGVLPSEISGVSVISVEDDVIHFVSEGGGDTEKMGLKFEELGQELERCSGPGIVVNIGDLKVLVGDNVCKDAGGFWVWKKDWDLRILPITSYKSPIGGFGSKSSLLGSFVPFGGFFSTPSDFKIPPNSINQSITRCHLCNAKYEQDVAATLKMGPTISVAEQCLENLPSSRQLAELDMRKAVDMVKTKDDGTSLNATLLALQNRWNDICQRLHHAQPFSKFVVSQSTSQASIAESFQYLEYRKESRSNSSSSSRDSSLNENQYANLNFGVSFDKQKIFPGKLCVVSGVENVNHQSKPLEEVPRCQQVEKESPWFTPYPMANGASRALLRSWFCRDRATHAISEAVSRCKAGHGRHRGSNSKGDISFTFLGPDRIGKKKIASALAVVMFGSIQSFISVDLGSHGKVNSSNSILKSQELHDDELGRSTTIVDYIASKLSKKPHSLIFLENVDKADPLVQNSLSHALRTGKFPDSRGREVSTNNTIFVATSAITGGNTKLLSEKETFRFSEEMILGAQSWQMQIIVEHVAEAATKSSQMNARISREVTSAISSANKRKPRCNQWLYGAGKQPRV</sequence>
<dbReference type="Proteomes" id="UP001151532">
    <property type="component" value="Chromosome 9"/>
</dbReference>
<evidence type="ECO:0000256" key="2">
    <source>
        <dbReference type="PROSITE-ProRule" id="PRU01251"/>
    </source>
</evidence>
<dbReference type="PANTHER" id="PTHR43572:SF38">
    <property type="entry name" value="PROTEIN SMAX1-LIKE 6"/>
    <property type="match status" value="1"/>
</dbReference>
<dbReference type="GO" id="GO:0005524">
    <property type="term" value="F:ATP binding"/>
    <property type="evidence" value="ECO:0007669"/>
    <property type="project" value="InterPro"/>
</dbReference>
<gene>
    <name evidence="4" type="ORF">OIU79_013832</name>
</gene>
<evidence type="ECO:0000256" key="1">
    <source>
        <dbReference type="ARBA" id="ARBA00022737"/>
    </source>
</evidence>
<reference evidence="4" key="2">
    <citation type="journal article" date="2023" name="Int. J. Mol. Sci.">
        <title>De Novo Assembly and Annotation of 11 Diverse Shrub Willow (Salix) Genomes Reveals Novel Gene Organization in Sex-Linked Regions.</title>
        <authorList>
            <person name="Hyden B."/>
            <person name="Feng K."/>
            <person name="Yates T.B."/>
            <person name="Jawdy S."/>
            <person name="Cereghino C."/>
            <person name="Smart L.B."/>
            <person name="Muchero W."/>
        </authorList>
    </citation>
    <scope>NUCLEOTIDE SEQUENCE</scope>
    <source>
        <tissue evidence="4">Shoot tip</tissue>
    </source>
</reference>
<protein>
    <submittedName>
        <fullName evidence="4">PROTEIN SMAX1-LIKE 6</fullName>
    </submittedName>
</protein>
<dbReference type="PRINTS" id="PR00300">
    <property type="entry name" value="CLPPROTEASEA"/>
</dbReference>
<dbReference type="Gene3D" id="3.40.50.300">
    <property type="entry name" value="P-loop containing nucleotide triphosphate hydrolases"/>
    <property type="match status" value="1"/>
</dbReference>
<name>A0A9Q0PPD5_SALPP</name>
<feature type="domain" description="Clp R" evidence="3">
    <location>
        <begin position="8"/>
        <end position="176"/>
    </location>
</feature>
<evidence type="ECO:0000313" key="5">
    <source>
        <dbReference type="Proteomes" id="UP001151532"/>
    </source>
</evidence>
<dbReference type="InterPro" id="IPR051650">
    <property type="entry name" value="SL_signaling_regulator"/>
</dbReference>
<dbReference type="AlphaFoldDB" id="A0A9Q0PPD5"/>
<dbReference type="InterPro" id="IPR027417">
    <property type="entry name" value="P-loop_NTPase"/>
</dbReference>
<evidence type="ECO:0000313" key="4">
    <source>
        <dbReference type="EMBL" id="KAJ6691933.1"/>
    </source>
</evidence>
<keyword evidence="5" id="KW-1185">Reference proteome</keyword>
<keyword evidence="1 2" id="KW-0677">Repeat</keyword>
<dbReference type="Gene3D" id="1.10.1780.10">
    <property type="entry name" value="Clp, N-terminal domain"/>
    <property type="match status" value="1"/>
</dbReference>